<dbReference type="OrthoDB" id="79627at2759"/>
<evidence type="ECO:0000256" key="1">
    <source>
        <dbReference type="SAM" id="Phobius"/>
    </source>
</evidence>
<protein>
    <submittedName>
        <fullName evidence="2">Uncharacterized protein</fullName>
    </submittedName>
</protein>
<evidence type="ECO:0000313" key="2">
    <source>
        <dbReference type="EMBL" id="OQR95603.1"/>
    </source>
</evidence>
<dbReference type="EMBL" id="JNBS01002077">
    <property type="protein sequence ID" value="OQR95603.1"/>
    <property type="molecule type" value="Genomic_DNA"/>
</dbReference>
<keyword evidence="1" id="KW-0472">Membrane</keyword>
<keyword evidence="3" id="KW-1185">Reference proteome</keyword>
<organism evidence="2 3">
    <name type="scientific">Thraustotheca clavata</name>
    <dbReference type="NCBI Taxonomy" id="74557"/>
    <lineage>
        <taxon>Eukaryota</taxon>
        <taxon>Sar</taxon>
        <taxon>Stramenopiles</taxon>
        <taxon>Oomycota</taxon>
        <taxon>Saprolegniomycetes</taxon>
        <taxon>Saprolegniales</taxon>
        <taxon>Achlyaceae</taxon>
        <taxon>Thraustotheca</taxon>
    </lineage>
</organism>
<reference evidence="2 3" key="1">
    <citation type="journal article" date="2014" name="Genome Biol. Evol.">
        <title>The secreted proteins of Achlya hypogyna and Thraustotheca clavata identify the ancestral oomycete secretome and reveal gene acquisitions by horizontal gene transfer.</title>
        <authorList>
            <person name="Misner I."/>
            <person name="Blouin N."/>
            <person name="Leonard G."/>
            <person name="Richards T.A."/>
            <person name="Lane C.E."/>
        </authorList>
    </citation>
    <scope>NUCLEOTIDE SEQUENCE [LARGE SCALE GENOMIC DNA]</scope>
    <source>
        <strain evidence="2 3">ATCC 34112</strain>
    </source>
</reference>
<gene>
    <name evidence="2" type="ORF">THRCLA_22104</name>
</gene>
<proteinExistence type="predicted"/>
<feature type="transmembrane region" description="Helical" evidence="1">
    <location>
        <begin position="21"/>
        <end position="39"/>
    </location>
</feature>
<dbReference type="Proteomes" id="UP000243217">
    <property type="component" value="Unassembled WGS sequence"/>
</dbReference>
<keyword evidence="1" id="KW-1133">Transmembrane helix</keyword>
<evidence type="ECO:0000313" key="3">
    <source>
        <dbReference type="Proteomes" id="UP000243217"/>
    </source>
</evidence>
<feature type="transmembrane region" description="Helical" evidence="1">
    <location>
        <begin position="95"/>
        <end position="114"/>
    </location>
</feature>
<sequence length="175" mass="20454">MWKYYYRHYLNLAKNIGDPTSIILSNPVVSALFLVDFWINFVSRALFRVEQLVGITEFFIAYIYLSRTLWFAYGSLSVVSNVLKKIHCERYFHEIDPTLTAIVVAMIAGPFTFLQSQTKFFVEMYNFLFTFMIDEDHAIEASLASIIYTLTIGTLPVIFGFLPRHWFTCQFTIHL</sequence>
<comment type="caution">
    <text evidence="2">The sequence shown here is derived from an EMBL/GenBank/DDBJ whole genome shotgun (WGS) entry which is preliminary data.</text>
</comment>
<feature type="transmembrane region" description="Helical" evidence="1">
    <location>
        <begin position="141"/>
        <end position="162"/>
    </location>
</feature>
<name>A0A1V9ZC76_9STRA</name>
<dbReference type="AlphaFoldDB" id="A0A1V9ZC76"/>
<feature type="transmembrane region" description="Helical" evidence="1">
    <location>
        <begin position="59"/>
        <end position="83"/>
    </location>
</feature>
<keyword evidence="1" id="KW-0812">Transmembrane</keyword>
<accession>A0A1V9ZC76</accession>